<keyword evidence="2" id="KW-1185">Reference proteome</keyword>
<dbReference type="PANTHER" id="PTHR21506:SF0">
    <property type="entry name" value="CONSERVED OLIGOMERIC GOLGI COMPLEX SUBUNIT 6"/>
    <property type="match status" value="1"/>
</dbReference>
<protein>
    <submittedName>
        <fullName evidence="1">Uncharacterized protein</fullName>
    </submittedName>
</protein>
<accession>A0A5P1FM03</accession>
<evidence type="ECO:0000313" key="2">
    <source>
        <dbReference type="Proteomes" id="UP000243459"/>
    </source>
</evidence>
<organism evidence="1 2">
    <name type="scientific">Asparagus officinalis</name>
    <name type="common">Garden asparagus</name>
    <dbReference type="NCBI Taxonomy" id="4686"/>
    <lineage>
        <taxon>Eukaryota</taxon>
        <taxon>Viridiplantae</taxon>
        <taxon>Streptophyta</taxon>
        <taxon>Embryophyta</taxon>
        <taxon>Tracheophyta</taxon>
        <taxon>Spermatophyta</taxon>
        <taxon>Magnoliopsida</taxon>
        <taxon>Liliopsida</taxon>
        <taxon>Asparagales</taxon>
        <taxon>Asparagaceae</taxon>
        <taxon>Asparagoideae</taxon>
        <taxon>Asparagus</taxon>
    </lineage>
</organism>
<reference evidence="2" key="1">
    <citation type="journal article" date="2017" name="Nat. Commun.">
        <title>The asparagus genome sheds light on the origin and evolution of a young Y chromosome.</title>
        <authorList>
            <person name="Harkess A."/>
            <person name="Zhou J."/>
            <person name="Xu C."/>
            <person name="Bowers J.E."/>
            <person name="Van der Hulst R."/>
            <person name="Ayyampalayam S."/>
            <person name="Mercati F."/>
            <person name="Riccardi P."/>
            <person name="McKain M.R."/>
            <person name="Kakrana A."/>
            <person name="Tang H."/>
            <person name="Ray J."/>
            <person name="Groenendijk J."/>
            <person name="Arikit S."/>
            <person name="Mathioni S.M."/>
            <person name="Nakano M."/>
            <person name="Shan H."/>
            <person name="Telgmann-Rauber A."/>
            <person name="Kanno A."/>
            <person name="Yue Z."/>
            <person name="Chen H."/>
            <person name="Li W."/>
            <person name="Chen Y."/>
            <person name="Xu X."/>
            <person name="Zhang Y."/>
            <person name="Luo S."/>
            <person name="Chen H."/>
            <person name="Gao J."/>
            <person name="Mao Z."/>
            <person name="Pires J.C."/>
            <person name="Luo M."/>
            <person name="Kudrna D."/>
            <person name="Wing R.A."/>
            <person name="Meyers B.C."/>
            <person name="Yi K."/>
            <person name="Kong H."/>
            <person name="Lavrijsen P."/>
            <person name="Sunseri F."/>
            <person name="Falavigna A."/>
            <person name="Ye Y."/>
            <person name="Leebens-Mack J.H."/>
            <person name="Chen G."/>
        </authorList>
    </citation>
    <scope>NUCLEOTIDE SEQUENCE [LARGE SCALE GENOMIC DNA]</scope>
    <source>
        <strain evidence="2">cv. DH0086</strain>
    </source>
</reference>
<dbReference type="Gramene" id="ONK78763">
    <property type="protein sequence ID" value="ONK78763"/>
    <property type="gene ID" value="A4U43_C02F22160"/>
</dbReference>
<proteinExistence type="predicted"/>
<dbReference type="PANTHER" id="PTHR21506">
    <property type="entry name" value="COMPONENT OF OLIGOMERIC GOLGI COMPLEX 6"/>
    <property type="match status" value="1"/>
</dbReference>
<dbReference type="Proteomes" id="UP000243459">
    <property type="component" value="Chromosome 2"/>
</dbReference>
<gene>
    <name evidence="1" type="ORF">A4U43_C02F22160</name>
</gene>
<dbReference type="GO" id="GO:0017119">
    <property type="term" value="C:Golgi transport complex"/>
    <property type="evidence" value="ECO:0007669"/>
    <property type="project" value="InterPro"/>
</dbReference>
<dbReference type="InterPro" id="IPR010490">
    <property type="entry name" value="COG6"/>
</dbReference>
<name>A0A5P1FM03_ASPOF</name>
<sequence>MSVQWFAAIESLSTGKINALREEDLNENFFEALSHVQEIHANCKILLRTHHQCAGLELMDMMSVYQEGAYEHRILCARVNYYEFLLIYEQ</sequence>
<dbReference type="EMBL" id="CM007382">
    <property type="protein sequence ID" value="ONK78763.1"/>
    <property type="molecule type" value="Genomic_DNA"/>
</dbReference>
<dbReference type="GO" id="GO:0006891">
    <property type="term" value="P:intra-Golgi vesicle-mediated transport"/>
    <property type="evidence" value="ECO:0007669"/>
    <property type="project" value="InterPro"/>
</dbReference>
<evidence type="ECO:0000313" key="1">
    <source>
        <dbReference type="EMBL" id="ONK78763.1"/>
    </source>
</evidence>
<dbReference type="AlphaFoldDB" id="A0A5P1FM03"/>